<dbReference type="Proteomes" id="UP000248014">
    <property type="component" value="Unassembled WGS sequence"/>
</dbReference>
<gene>
    <name evidence="1" type="ORF">C7451_10311</name>
</gene>
<keyword evidence="2" id="KW-1185">Reference proteome</keyword>
<reference evidence="1 2" key="1">
    <citation type="submission" date="2018-05" db="EMBL/GenBank/DDBJ databases">
        <title>Genomic Encyclopedia of Type Strains, Phase IV (KMG-IV): sequencing the most valuable type-strain genomes for metagenomic binning, comparative biology and taxonomic classification.</title>
        <authorList>
            <person name="Goeker M."/>
        </authorList>
    </citation>
    <scope>NUCLEOTIDE SEQUENCE [LARGE SCALE GENOMIC DNA]</scope>
    <source>
        <strain evidence="1 2">DSM 3183</strain>
    </source>
</reference>
<name>A0A2V3V810_9SPHN</name>
<sequence>MFEDEIVEKLRRLEVTDCHQERNSLALELSDTKDPRLFDSLVRLIQRPELLNNRGTLLYCLENYDCSSIVDLLVHLVETGNFEVSAAAEIILDEQRLRQP</sequence>
<dbReference type="EMBL" id="QJJM01000003">
    <property type="protein sequence ID" value="PXW77906.1"/>
    <property type="molecule type" value="Genomic_DNA"/>
</dbReference>
<evidence type="ECO:0008006" key="3">
    <source>
        <dbReference type="Google" id="ProtNLM"/>
    </source>
</evidence>
<comment type="caution">
    <text evidence="1">The sequence shown here is derived from an EMBL/GenBank/DDBJ whole genome shotgun (WGS) entry which is preliminary data.</text>
</comment>
<evidence type="ECO:0000313" key="2">
    <source>
        <dbReference type="Proteomes" id="UP000248014"/>
    </source>
</evidence>
<protein>
    <recommendedName>
        <fullName evidence="3">HEAT repeat protein</fullName>
    </recommendedName>
</protein>
<evidence type="ECO:0000313" key="1">
    <source>
        <dbReference type="EMBL" id="PXW77906.1"/>
    </source>
</evidence>
<dbReference type="OrthoDB" id="7595985at2"/>
<dbReference type="RefSeq" id="WP_110297740.1">
    <property type="nucleotide sequence ID" value="NZ_QJJM01000003.1"/>
</dbReference>
<dbReference type="AlphaFoldDB" id="A0A2V3V810"/>
<organism evidence="1 2">
    <name type="scientific">Blastomonas natatoria</name>
    <dbReference type="NCBI Taxonomy" id="34015"/>
    <lineage>
        <taxon>Bacteria</taxon>
        <taxon>Pseudomonadati</taxon>
        <taxon>Pseudomonadota</taxon>
        <taxon>Alphaproteobacteria</taxon>
        <taxon>Sphingomonadales</taxon>
        <taxon>Sphingomonadaceae</taxon>
        <taxon>Blastomonas</taxon>
    </lineage>
</organism>
<accession>A0A2V3V810</accession>
<proteinExistence type="predicted"/>